<dbReference type="GO" id="GO:0009279">
    <property type="term" value="C:cell outer membrane"/>
    <property type="evidence" value="ECO:0007669"/>
    <property type="project" value="UniProtKB-SubCell"/>
</dbReference>
<dbReference type="Gene3D" id="2.60.40.1120">
    <property type="entry name" value="Carboxypeptidase-like, regulatory domain"/>
    <property type="match status" value="1"/>
</dbReference>
<organism evidence="6 7">
    <name type="scientific">Chitinophaga jiangningensis</name>
    <dbReference type="NCBI Taxonomy" id="1419482"/>
    <lineage>
        <taxon>Bacteria</taxon>
        <taxon>Pseudomonadati</taxon>
        <taxon>Bacteroidota</taxon>
        <taxon>Chitinophagia</taxon>
        <taxon>Chitinophagales</taxon>
        <taxon>Chitinophagaceae</taxon>
        <taxon>Chitinophaga</taxon>
    </lineage>
</organism>
<dbReference type="InterPro" id="IPR036942">
    <property type="entry name" value="Beta-barrel_TonB_sf"/>
</dbReference>
<dbReference type="AlphaFoldDB" id="A0A1M7J4K3"/>
<gene>
    <name evidence="6" type="ORF">SAMN05444266_108219</name>
</gene>
<evidence type="ECO:0000259" key="5">
    <source>
        <dbReference type="Pfam" id="PF07715"/>
    </source>
</evidence>
<protein>
    <submittedName>
        <fullName evidence="6">TonB-dependent receptor</fullName>
    </submittedName>
</protein>
<feature type="domain" description="TonB-dependent receptor plug" evidence="5">
    <location>
        <begin position="261"/>
        <end position="358"/>
    </location>
</feature>
<dbReference type="SUPFAM" id="SSF56935">
    <property type="entry name" value="Porins"/>
    <property type="match status" value="1"/>
</dbReference>
<keyword evidence="3" id="KW-0998">Cell outer membrane</keyword>
<dbReference type="Gene3D" id="2.40.170.20">
    <property type="entry name" value="TonB-dependent receptor, beta-barrel domain"/>
    <property type="match status" value="1"/>
</dbReference>
<keyword evidence="2 4" id="KW-0472">Membrane</keyword>
<dbReference type="SUPFAM" id="SSF49464">
    <property type="entry name" value="Carboxypeptidase regulatory domain-like"/>
    <property type="match status" value="1"/>
</dbReference>
<dbReference type="Proteomes" id="UP000184420">
    <property type="component" value="Unassembled WGS sequence"/>
</dbReference>
<dbReference type="InterPro" id="IPR012910">
    <property type="entry name" value="Plug_dom"/>
</dbReference>
<dbReference type="PANTHER" id="PTHR40980:SF4">
    <property type="entry name" value="TONB-DEPENDENT RECEPTOR-LIKE BETA-BARREL DOMAIN-CONTAINING PROTEIN"/>
    <property type="match status" value="1"/>
</dbReference>
<feature type="transmembrane region" description="Helical" evidence="4">
    <location>
        <begin position="46"/>
        <end position="67"/>
    </location>
</feature>
<name>A0A1M7J4K3_9BACT</name>
<dbReference type="Pfam" id="PF13715">
    <property type="entry name" value="CarbopepD_reg_2"/>
    <property type="match status" value="1"/>
</dbReference>
<evidence type="ECO:0000256" key="3">
    <source>
        <dbReference type="ARBA" id="ARBA00023237"/>
    </source>
</evidence>
<sequence length="1192" mass="132560">MEKGLKKDPLGFFMEPVPDSFEFVLKPIGAAGSPPATTKHLHKIYFLMKCSFIVLATQLTFVSLLFADNLKSQDLSRRLNLHLHDADVRESLLKIESESGVHFLLPEALLSSVNKKINLHKLDITVKDAIAGILSGTTLDYHLLNGYVVVARKKIPVKISGRVLEAKTKDALPGVSVRIKNGSGGAATDINGYFTVEIPSEGAILLFSLMGYEAKEVKVAGGSAPITVLLNVSTRTLGEVQVQARRKTNTEITVLQERRNAAIVQDAISAQQIERTASITTTQALQRVSGVTITDDKYVAIRGLGDRSVIGQLNGVRLASSDPDRSAIPLDLVPASLLDNITIYKTVTPDKPADAAAGIVELKTKSVPDKATLEIIAQTGFNTNIGPGGRMNSFYNSDLGFLGNKVNDKKLSSDFLHLAGQYPGGLSQMQKMIAESNGSPAMQQEAARINKVMHSFDPVLTTRYKNAPLNQLYSATYGNSFKVFKNKTLGLVAGANYYRRTTDVYGGDLTQYSIYQGVITGNPAVYSPRNIPNYITPNSLYMGKYQTYKENTGTETLNYGVLAGLTFRFDTRNEISMQYMGSWGSEAQAVNMYGKYEYTGLPGDVNSTIYSLKQTRRNLNTFNLQGEHKLLEGQYSPRLSYNLATSTSAQNDPDFRFVTLTDYKPRGGAWRFQPAIGQDLGNGSYVYTEHLYALNSGYVNGYGTYGIIQAEPNGRRWRQLDETNWNYKADLAFPFPLFGQKQEFKTGINYLNRDRQFRENMMFLPGSNFSQNKANTIYTVNGNLDALVGPKVIGIQQPSGSTGEGADPVGGFLYNTQKSPNNYNGFFETNAFYAMLDLHPLKNFRLAGGVRFEKTNIQSAVDTANVFLDPSLTTKNADGTSVPVVLINPNTVYKTGYKPYYALNMTYTYREDMNFRMAFNTTLARPELRELTNVFEFDAFQMGLVVGNPNLVNQHTENLDFRWEWFPNPGEVFSLSAFGKRINNQLVKVFSLQTDGLAARFPEYPTIQFQNDPNTGTVWGMELELVKDLGRLTPALKNFFIGSNLLLAQSNIKKTDARYEANKSLDRHTPDNSPLFEQAPYSINGWLNYKNTRLGTDLTAAFNMVGERLVQINLTGEPDLYTRPAPTLDFIFSQQLGKRLLFKGYAKNILNPAIETVYANPGTGGFWYGRRYVNRSYKRGAEIMMGFTYKLF</sequence>
<dbReference type="InterPro" id="IPR037066">
    <property type="entry name" value="Plug_dom_sf"/>
</dbReference>
<dbReference type="RefSeq" id="WP_218588080.1">
    <property type="nucleotide sequence ID" value="NZ_FRBL01000008.1"/>
</dbReference>
<evidence type="ECO:0000256" key="4">
    <source>
        <dbReference type="SAM" id="Phobius"/>
    </source>
</evidence>
<dbReference type="EMBL" id="FRBL01000008">
    <property type="protein sequence ID" value="SHM47918.1"/>
    <property type="molecule type" value="Genomic_DNA"/>
</dbReference>
<keyword evidence="7" id="KW-1185">Reference proteome</keyword>
<dbReference type="STRING" id="1419482.SAMN05444266_108219"/>
<keyword evidence="4" id="KW-0812">Transmembrane</keyword>
<reference evidence="6 7" key="1">
    <citation type="submission" date="2016-11" db="EMBL/GenBank/DDBJ databases">
        <authorList>
            <person name="Jaros S."/>
            <person name="Januszkiewicz K."/>
            <person name="Wedrychowicz H."/>
        </authorList>
    </citation>
    <scope>NUCLEOTIDE SEQUENCE [LARGE SCALE GENOMIC DNA]</scope>
    <source>
        <strain evidence="6 7">DSM 27406</strain>
    </source>
</reference>
<evidence type="ECO:0000313" key="6">
    <source>
        <dbReference type="EMBL" id="SHM47918.1"/>
    </source>
</evidence>
<dbReference type="PANTHER" id="PTHR40980">
    <property type="entry name" value="PLUG DOMAIN-CONTAINING PROTEIN"/>
    <property type="match status" value="1"/>
</dbReference>
<keyword evidence="6" id="KW-0675">Receptor</keyword>
<dbReference type="Pfam" id="PF07715">
    <property type="entry name" value="Plug"/>
    <property type="match status" value="1"/>
</dbReference>
<evidence type="ECO:0000256" key="1">
    <source>
        <dbReference type="ARBA" id="ARBA00004442"/>
    </source>
</evidence>
<comment type="subcellular location">
    <subcellularLocation>
        <location evidence="1">Cell outer membrane</location>
    </subcellularLocation>
</comment>
<dbReference type="Gene3D" id="2.170.130.10">
    <property type="entry name" value="TonB-dependent receptor, plug domain"/>
    <property type="match status" value="1"/>
</dbReference>
<evidence type="ECO:0000313" key="7">
    <source>
        <dbReference type="Proteomes" id="UP000184420"/>
    </source>
</evidence>
<accession>A0A1M7J4K3</accession>
<keyword evidence="4" id="KW-1133">Transmembrane helix</keyword>
<proteinExistence type="predicted"/>
<dbReference type="InterPro" id="IPR008969">
    <property type="entry name" value="CarboxyPept-like_regulatory"/>
</dbReference>
<evidence type="ECO:0000256" key="2">
    <source>
        <dbReference type="ARBA" id="ARBA00023136"/>
    </source>
</evidence>